<gene>
    <name evidence="2" type="ORF">EVAR_27764_1</name>
</gene>
<organism evidence="2 3">
    <name type="scientific">Eumeta variegata</name>
    <name type="common">Bagworm moth</name>
    <name type="synonym">Eumeta japonica</name>
    <dbReference type="NCBI Taxonomy" id="151549"/>
    <lineage>
        <taxon>Eukaryota</taxon>
        <taxon>Metazoa</taxon>
        <taxon>Ecdysozoa</taxon>
        <taxon>Arthropoda</taxon>
        <taxon>Hexapoda</taxon>
        <taxon>Insecta</taxon>
        <taxon>Pterygota</taxon>
        <taxon>Neoptera</taxon>
        <taxon>Endopterygota</taxon>
        <taxon>Lepidoptera</taxon>
        <taxon>Glossata</taxon>
        <taxon>Ditrysia</taxon>
        <taxon>Tineoidea</taxon>
        <taxon>Psychidae</taxon>
        <taxon>Oiketicinae</taxon>
        <taxon>Eumeta</taxon>
    </lineage>
</organism>
<reference evidence="2 3" key="1">
    <citation type="journal article" date="2019" name="Commun. Biol.">
        <title>The bagworm genome reveals a unique fibroin gene that provides high tensile strength.</title>
        <authorList>
            <person name="Kono N."/>
            <person name="Nakamura H."/>
            <person name="Ohtoshi R."/>
            <person name="Tomita M."/>
            <person name="Numata K."/>
            <person name="Arakawa K."/>
        </authorList>
    </citation>
    <scope>NUCLEOTIDE SEQUENCE [LARGE SCALE GENOMIC DNA]</scope>
</reference>
<proteinExistence type="predicted"/>
<dbReference type="AlphaFoldDB" id="A0A4C1VB21"/>
<feature type="region of interest" description="Disordered" evidence="1">
    <location>
        <begin position="53"/>
        <end position="76"/>
    </location>
</feature>
<comment type="caution">
    <text evidence="2">The sequence shown here is derived from an EMBL/GenBank/DDBJ whole genome shotgun (WGS) entry which is preliminary data.</text>
</comment>
<accession>A0A4C1VB21</accession>
<sequence>MRNREKGPPARVLMGSARALARCAPPILFLRSANLSTIAAEASPLNMIYDATNTTGSADGPPATRARGGRGARGASPLAQIRCKEQNSGVAASRSGVSRRVTLFITGENGAAADGGGNAATMARAAALSRRNVGRAPPFTAGARR</sequence>
<keyword evidence="3" id="KW-1185">Reference proteome</keyword>
<dbReference type="Proteomes" id="UP000299102">
    <property type="component" value="Unassembled WGS sequence"/>
</dbReference>
<evidence type="ECO:0000313" key="2">
    <source>
        <dbReference type="EMBL" id="GBP35843.1"/>
    </source>
</evidence>
<evidence type="ECO:0000313" key="3">
    <source>
        <dbReference type="Proteomes" id="UP000299102"/>
    </source>
</evidence>
<dbReference type="EMBL" id="BGZK01000310">
    <property type="protein sequence ID" value="GBP35843.1"/>
    <property type="molecule type" value="Genomic_DNA"/>
</dbReference>
<evidence type="ECO:0000256" key="1">
    <source>
        <dbReference type="SAM" id="MobiDB-lite"/>
    </source>
</evidence>
<protein>
    <submittedName>
        <fullName evidence="2">Uncharacterized protein</fullName>
    </submittedName>
</protein>
<name>A0A4C1VB21_EUMVA</name>